<dbReference type="AlphaFoldDB" id="A0AB37UCS0"/>
<evidence type="ECO:0000256" key="1">
    <source>
        <dbReference type="ARBA" id="ARBA00001947"/>
    </source>
</evidence>
<dbReference type="Proteomes" id="UP000282574">
    <property type="component" value="Unassembled WGS sequence"/>
</dbReference>
<evidence type="ECO:0000256" key="2">
    <source>
        <dbReference type="ARBA" id="ARBA00022670"/>
    </source>
</evidence>
<feature type="signal peptide" evidence="8">
    <location>
        <begin position="1"/>
        <end position="25"/>
    </location>
</feature>
<feature type="domain" description="Peptidase M48" evidence="9">
    <location>
        <begin position="304"/>
        <end position="467"/>
    </location>
</feature>
<protein>
    <recommendedName>
        <fullName evidence="9">Peptidase M48 domain-containing protein</fullName>
    </recommendedName>
</protein>
<evidence type="ECO:0000256" key="7">
    <source>
        <dbReference type="PROSITE-ProRule" id="PRU00339"/>
    </source>
</evidence>
<gene>
    <name evidence="10" type="ORF">DSM107010_53470</name>
</gene>
<reference evidence="10 11" key="1">
    <citation type="journal article" date="2019" name="Genome Biol. Evol.">
        <title>Day and night: Metabolic profiles and evolutionary relationships of six axenic non-marine cyanobacteria.</title>
        <authorList>
            <person name="Will S.E."/>
            <person name="Henke P."/>
            <person name="Boedeker C."/>
            <person name="Huang S."/>
            <person name="Brinkmann H."/>
            <person name="Rohde M."/>
            <person name="Jarek M."/>
            <person name="Friedl T."/>
            <person name="Seufert S."/>
            <person name="Schumacher M."/>
            <person name="Overmann J."/>
            <person name="Neumann-Schaal M."/>
            <person name="Petersen J."/>
        </authorList>
    </citation>
    <scope>NUCLEOTIDE SEQUENCE [LARGE SCALE GENOMIC DNA]</scope>
    <source>
        <strain evidence="10 11">SAG 39.79</strain>
    </source>
</reference>
<dbReference type="GO" id="GO:0004222">
    <property type="term" value="F:metalloendopeptidase activity"/>
    <property type="evidence" value="ECO:0007669"/>
    <property type="project" value="InterPro"/>
</dbReference>
<dbReference type="RefSeq" id="WP_106166821.1">
    <property type="nucleotide sequence ID" value="NZ_JAVKZF010000002.1"/>
</dbReference>
<evidence type="ECO:0000256" key="5">
    <source>
        <dbReference type="ARBA" id="ARBA00022833"/>
    </source>
</evidence>
<evidence type="ECO:0000313" key="10">
    <source>
        <dbReference type="EMBL" id="RUT06289.1"/>
    </source>
</evidence>
<name>A0AB37UCS0_9CYAN</name>
<dbReference type="PANTHER" id="PTHR22726">
    <property type="entry name" value="METALLOENDOPEPTIDASE OMA1"/>
    <property type="match status" value="1"/>
</dbReference>
<evidence type="ECO:0000256" key="3">
    <source>
        <dbReference type="ARBA" id="ARBA00022723"/>
    </source>
</evidence>
<keyword evidence="11" id="KW-1185">Reference proteome</keyword>
<evidence type="ECO:0000256" key="6">
    <source>
        <dbReference type="ARBA" id="ARBA00023049"/>
    </source>
</evidence>
<accession>A0AB37UCS0</accession>
<comment type="caution">
    <text evidence="10">The sequence shown here is derived from an EMBL/GenBank/DDBJ whole genome shotgun (WGS) entry which is preliminary data.</text>
</comment>
<keyword evidence="8" id="KW-0732">Signal</keyword>
<dbReference type="GO" id="GO:0051603">
    <property type="term" value="P:proteolysis involved in protein catabolic process"/>
    <property type="evidence" value="ECO:0007669"/>
    <property type="project" value="TreeGrafter"/>
</dbReference>
<feature type="repeat" description="TPR" evidence="7">
    <location>
        <begin position="148"/>
        <end position="181"/>
    </location>
</feature>
<sequence>MKPAWTRLAIALNAALLVSGTPVMAIPPAPTENTPTQPQPGEPPTFELETSASRLATIVEQRKKLIEADRLHQAGQHAEAEKLYREVKEPFTTPIEVKQRPEPIVDVTQLSPAGKVYWREAEAGIAQNLQTRTLVPLRLLVEQYPQFIPGHLQLAAVLNKQGHPEEAIDVLERATSLYPDRPELVKAKIEAFVAEKKWMEASIAARRFAILNPNQPSTAEFTQLADLHLENYTRHLRRKLRGNAIANVITGVAGYALTGSLLGPLSALQTGSMLLRGESSIGKSIAKDAREQLPMVEDKIVIDYVNEIGQKLAKVTGRDDFQYEFYVVLDDNLNAFALPGGKVFVNAGAIAKTESEAELAGLLAHELSHAVLSHGFQLAAEGNLLANVTQYIPYGGTVTNIFAMRYSRDMERQADALGTRLIAASGYAADGLRDLLVTLKEQDKRGEPPAWLSSHPPTGDRIRYVEELIQRNGYNRYTYEGVARHAEMKARVEKILIQKELITKKKHHR</sequence>
<evidence type="ECO:0000256" key="4">
    <source>
        <dbReference type="ARBA" id="ARBA00022801"/>
    </source>
</evidence>
<dbReference type="GO" id="GO:0046872">
    <property type="term" value="F:metal ion binding"/>
    <property type="evidence" value="ECO:0007669"/>
    <property type="project" value="UniProtKB-KW"/>
</dbReference>
<keyword evidence="6" id="KW-0482">Metalloprotease</keyword>
<dbReference type="Gene3D" id="3.30.2010.10">
    <property type="entry name" value="Metalloproteases ('zincins'), catalytic domain"/>
    <property type="match status" value="1"/>
</dbReference>
<keyword evidence="4" id="KW-0378">Hydrolase</keyword>
<comment type="cofactor">
    <cofactor evidence="1">
        <name>Zn(2+)</name>
        <dbReference type="ChEBI" id="CHEBI:29105"/>
    </cofactor>
</comment>
<dbReference type="PROSITE" id="PS50005">
    <property type="entry name" value="TPR"/>
    <property type="match status" value="1"/>
</dbReference>
<dbReference type="Pfam" id="PF13428">
    <property type="entry name" value="TPR_14"/>
    <property type="match status" value="1"/>
</dbReference>
<keyword evidence="5" id="KW-0862">Zinc</keyword>
<dbReference type="GO" id="GO:0016020">
    <property type="term" value="C:membrane"/>
    <property type="evidence" value="ECO:0007669"/>
    <property type="project" value="TreeGrafter"/>
</dbReference>
<dbReference type="EMBL" id="RSCK01000070">
    <property type="protein sequence ID" value="RUT06289.1"/>
    <property type="molecule type" value="Genomic_DNA"/>
</dbReference>
<dbReference type="InterPro" id="IPR019734">
    <property type="entry name" value="TPR_rpt"/>
</dbReference>
<proteinExistence type="predicted"/>
<dbReference type="PANTHER" id="PTHR22726:SF1">
    <property type="entry name" value="METALLOENDOPEPTIDASE OMA1, MITOCHONDRIAL"/>
    <property type="match status" value="1"/>
</dbReference>
<keyword evidence="2" id="KW-0645">Protease</keyword>
<dbReference type="Gene3D" id="1.25.40.10">
    <property type="entry name" value="Tetratricopeptide repeat domain"/>
    <property type="match status" value="1"/>
</dbReference>
<feature type="chain" id="PRO_5044251546" description="Peptidase M48 domain-containing protein" evidence="8">
    <location>
        <begin position="26"/>
        <end position="509"/>
    </location>
</feature>
<evidence type="ECO:0000259" key="9">
    <source>
        <dbReference type="Pfam" id="PF01435"/>
    </source>
</evidence>
<dbReference type="SUPFAM" id="SSF48452">
    <property type="entry name" value="TPR-like"/>
    <property type="match status" value="1"/>
</dbReference>
<dbReference type="CDD" id="cd07333">
    <property type="entry name" value="M48C_bepA_like"/>
    <property type="match status" value="1"/>
</dbReference>
<dbReference type="InterPro" id="IPR051156">
    <property type="entry name" value="Mito/Outer_Membr_Metalloprot"/>
</dbReference>
<dbReference type="InterPro" id="IPR011990">
    <property type="entry name" value="TPR-like_helical_dom_sf"/>
</dbReference>
<keyword evidence="7" id="KW-0802">TPR repeat</keyword>
<keyword evidence="3" id="KW-0479">Metal-binding</keyword>
<organism evidence="10 11">
    <name type="scientific">Chroococcidiopsis cubana SAG 39.79</name>
    <dbReference type="NCBI Taxonomy" id="388085"/>
    <lineage>
        <taxon>Bacteria</taxon>
        <taxon>Bacillati</taxon>
        <taxon>Cyanobacteriota</taxon>
        <taxon>Cyanophyceae</taxon>
        <taxon>Chroococcidiopsidales</taxon>
        <taxon>Chroococcidiopsidaceae</taxon>
        <taxon>Chroococcidiopsis</taxon>
    </lineage>
</organism>
<evidence type="ECO:0000313" key="11">
    <source>
        <dbReference type="Proteomes" id="UP000282574"/>
    </source>
</evidence>
<dbReference type="InterPro" id="IPR001915">
    <property type="entry name" value="Peptidase_M48"/>
</dbReference>
<dbReference type="Pfam" id="PF01435">
    <property type="entry name" value="Peptidase_M48"/>
    <property type="match status" value="1"/>
</dbReference>
<evidence type="ECO:0000256" key="8">
    <source>
        <dbReference type="SAM" id="SignalP"/>
    </source>
</evidence>